<evidence type="ECO:0000313" key="2">
    <source>
        <dbReference type="Proteomes" id="UP000044377"/>
    </source>
</evidence>
<keyword evidence="2" id="KW-1185">Reference proteome</keyword>
<dbReference type="Proteomes" id="UP000044377">
    <property type="component" value="Unassembled WGS sequence"/>
</dbReference>
<proteinExistence type="predicted"/>
<dbReference type="NCBIfam" id="TIGR02940">
    <property type="entry name" value="anfO_nitrog"/>
    <property type="match status" value="1"/>
</dbReference>
<reference evidence="2" key="1">
    <citation type="submission" date="2015-01" db="EMBL/GenBank/DDBJ databases">
        <authorList>
            <person name="Paterson Steve"/>
        </authorList>
    </citation>
    <scope>NUCLEOTIDE SEQUENCE [LARGE SCALE GENOMIC DNA]</scope>
    <source>
        <strain evidence="2">OBR1</strain>
    </source>
</reference>
<evidence type="ECO:0000313" key="1">
    <source>
        <dbReference type="EMBL" id="CPR17284.1"/>
    </source>
</evidence>
<sequence>MKIAVFINQDGEIAPLFEPGGVRLFSRCDNRWQTVGEISYALNHQMSLSEIRTRTLTLLEEMPGCHHFVARQIQGALLAWFDGMGVTMWQFTGLPEDCLEVIYTAVRQVQRVPAVPAAAETFIQTSAREGEYHIDLITALAGDARLTSKQLLIPFLQSRRFTRLSVTCDHLPKWFEQQLPALNLAVEVEKQRGHLCAVIHPNVVK</sequence>
<accession>A0A0G4JW30</accession>
<gene>
    <name evidence="1" type="ORF">BN1221_02554</name>
</gene>
<dbReference type="OrthoDB" id="200286at2"/>
<dbReference type="Pfam" id="PF09582">
    <property type="entry name" value="AnfO_nitrog"/>
    <property type="match status" value="1"/>
</dbReference>
<dbReference type="InterPro" id="IPR014287">
    <property type="entry name" value="Nase_Fe-Fe_AnfO"/>
</dbReference>
<dbReference type="STRING" id="1109412.BN1221_02554"/>
<dbReference type="AlphaFoldDB" id="A0A0G4JW30"/>
<name>A0A0G4JW30_9GAMM</name>
<dbReference type="EMBL" id="CGIG01000001">
    <property type="protein sequence ID" value="CPR17284.1"/>
    <property type="molecule type" value="Genomic_DNA"/>
</dbReference>
<protein>
    <submittedName>
        <fullName evidence="1">AnfO protein, required for Mo-and V-independent nitrogenase</fullName>
    </submittedName>
</protein>
<dbReference type="RefSeq" id="WP_048637602.1">
    <property type="nucleotide sequence ID" value="NZ_CGIG01000001.1"/>
</dbReference>
<organism evidence="1 2">
    <name type="scientific">Brenneria goodwinii</name>
    <dbReference type="NCBI Taxonomy" id="1109412"/>
    <lineage>
        <taxon>Bacteria</taxon>
        <taxon>Pseudomonadati</taxon>
        <taxon>Pseudomonadota</taxon>
        <taxon>Gammaproteobacteria</taxon>
        <taxon>Enterobacterales</taxon>
        <taxon>Pectobacteriaceae</taxon>
        <taxon>Brenneria</taxon>
    </lineage>
</organism>